<evidence type="ECO:0000313" key="2">
    <source>
        <dbReference type="EMBL" id="MFD0897145.1"/>
    </source>
</evidence>
<dbReference type="EMBL" id="JBHTIO010000028">
    <property type="protein sequence ID" value="MFD0897145.1"/>
    <property type="molecule type" value="Genomic_DNA"/>
</dbReference>
<dbReference type="InterPro" id="IPR007060">
    <property type="entry name" value="FtsL/DivIC"/>
</dbReference>
<organism evidence="2 3">
    <name type="scientific">Loigolactobacillus binensis</name>
    <dbReference type="NCBI Taxonomy" id="2559922"/>
    <lineage>
        <taxon>Bacteria</taxon>
        <taxon>Bacillati</taxon>
        <taxon>Bacillota</taxon>
        <taxon>Bacilli</taxon>
        <taxon>Lactobacillales</taxon>
        <taxon>Lactobacillaceae</taxon>
        <taxon>Loigolactobacillus</taxon>
    </lineage>
</organism>
<gene>
    <name evidence="2" type="ORF">ACFQZ7_05265</name>
</gene>
<keyword evidence="3" id="KW-1185">Reference proteome</keyword>
<dbReference type="Proteomes" id="UP001597104">
    <property type="component" value="Unassembled WGS sequence"/>
</dbReference>
<feature type="transmembrane region" description="Helical" evidence="1">
    <location>
        <begin position="44"/>
        <end position="63"/>
    </location>
</feature>
<evidence type="ECO:0000256" key="1">
    <source>
        <dbReference type="SAM" id="Phobius"/>
    </source>
</evidence>
<keyword evidence="1" id="KW-0472">Membrane</keyword>
<evidence type="ECO:0000313" key="3">
    <source>
        <dbReference type="Proteomes" id="UP001597104"/>
    </source>
</evidence>
<dbReference type="Pfam" id="PF04977">
    <property type="entry name" value="DivIC"/>
    <property type="match status" value="1"/>
</dbReference>
<keyword evidence="1" id="KW-0812">Transmembrane</keyword>
<sequence length="137" mass="15983">MLLTKKKATINKQTKIDPYAEIARVRQQKQARAKYVQHVHKRRIMLILGVLAVVFLVCGVQIYQAHRSLATTNQQLATRQVKLKKTKARQRELKLKESQLKNDDYLQQVIRQKYYYSKGNETIYSLPQDKAPTISAK</sequence>
<dbReference type="RefSeq" id="WP_137637705.1">
    <property type="nucleotide sequence ID" value="NZ_BJDN01000011.1"/>
</dbReference>
<dbReference type="PANTHER" id="PTHR40027">
    <property type="entry name" value="CELL DIVISION PROTEIN DIVIC"/>
    <property type="match status" value="1"/>
</dbReference>
<dbReference type="PANTHER" id="PTHR40027:SF1">
    <property type="entry name" value="CELL DIVISION PROTEIN DIVIC"/>
    <property type="match status" value="1"/>
</dbReference>
<comment type="caution">
    <text evidence="2">The sequence shown here is derived from an EMBL/GenBank/DDBJ whole genome shotgun (WGS) entry which is preliminary data.</text>
</comment>
<protein>
    <submittedName>
        <fullName evidence="2">Septum formation initiator family protein</fullName>
    </submittedName>
</protein>
<reference evidence="3" key="1">
    <citation type="journal article" date="2019" name="Int. J. Syst. Evol. Microbiol.">
        <title>The Global Catalogue of Microorganisms (GCM) 10K type strain sequencing project: providing services to taxonomists for standard genome sequencing and annotation.</title>
        <authorList>
            <consortium name="The Broad Institute Genomics Platform"/>
            <consortium name="The Broad Institute Genome Sequencing Center for Infectious Disease"/>
            <person name="Wu L."/>
            <person name="Ma J."/>
        </authorList>
    </citation>
    <scope>NUCLEOTIDE SEQUENCE [LARGE SCALE GENOMIC DNA]</scope>
    <source>
        <strain evidence="3">CCM 8925</strain>
    </source>
</reference>
<keyword evidence="1" id="KW-1133">Transmembrane helix</keyword>
<dbReference type="InterPro" id="IPR039076">
    <property type="entry name" value="DivIC"/>
</dbReference>
<accession>A0ABW3EBR5</accession>
<name>A0ABW3EBR5_9LACO</name>
<proteinExistence type="predicted"/>